<dbReference type="PROSITE" id="PS01063">
    <property type="entry name" value="SIGMA70_ECF"/>
    <property type="match status" value="1"/>
</dbReference>
<dbReference type="Pfam" id="PF04542">
    <property type="entry name" value="Sigma70_r2"/>
    <property type="match status" value="1"/>
</dbReference>
<dbReference type="PANTHER" id="PTHR43133">
    <property type="entry name" value="RNA POLYMERASE ECF-TYPE SIGMA FACTO"/>
    <property type="match status" value="1"/>
</dbReference>
<evidence type="ECO:0000256" key="1">
    <source>
        <dbReference type="ARBA" id="ARBA00010641"/>
    </source>
</evidence>
<reference evidence="10" key="1">
    <citation type="journal article" date="2019" name="Int. J. Syst. Evol. Microbiol.">
        <title>The Global Catalogue of Microorganisms (GCM) 10K type strain sequencing project: providing services to taxonomists for standard genome sequencing and annotation.</title>
        <authorList>
            <consortium name="The Broad Institute Genomics Platform"/>
            <consortium name="The Broad Institute Genome Sequencing Center for Infectious Disease"/>
            <person name="Wu L."/>
            <person name="Ma J."/>
        </authorList>
    </citation>
    <scope>NUCLEOTIDE SEQUENCE [LARGE SCALE GENOMIC DNA]</scope>
    <source>
        <strain evidence="10">CGMCC 1.15905</strain>
    </source>
</reference>
<dbReference type="SUPFAM" id="SSF88659">
    <property type="entry name" value="Sigma3 and sigma4 domains of RNA polymerase sigma factors"/>
    <property type="match status" value="1"/>
</dbReference>
<protein>
    <recommendedName>
        <fullName evidence="6">RNA polymerase sigma factor</fullName>
    </recommendedName>
</protein>
<gene>
    <name evidence="9" type="ORF">GCM10011521_23920</name>
</gene>
<dbReference type="InterPro" id="IPR036388">
    <property type="entry name" value="WH-like_DNA-bd_sf"/>
</dbReference>
<evidence type="ECO:0000256" key="3">
    <source>
        <dbReference type="ARBA" id="ARBA00023082"/>
    </source>
</evidence>
<dbReference type="InterPro" id="IPR014284">
    <property type="entry name" value="RNA_pol_sigma-70_dom"/>
</dbReference>
<evidence type="ECO:0000256" key="2">
    <source>
        <dbReference type="ARBA" id="ARBA00023015"/>
    </source>
</evidence>
<keyword evidence="4 6" id="KW-0238">DNA-binding</keyword>
<dbReference type="EMBL" id="BMKC01000003">
    <property type="protein sequence ID" value="GGA84718.1"/>
    <property type="molecule type" value="Genomic_DNA"/>
</dbReference>
<dbReference type="NCBIfam" id="TIGR02937">
    <property type="entry name" value="sigma70-ECF"/>
    <property type="match status" value="1"/>
</dbReference>
<dbReference type="InterPro" id="IPR000838">
    <property type="entry name" value="RNA_pol_sigma70_ECF_CS"/>
</dbReference>
<dbReference type="Pfam" id="PF08281">
    <property type="entry name" value="Sigma70_r4_2"/>
    <property type="match status" value="1"/>
</dbReference>
<evidence type="ECO:0000259" key="8">
    <source>
        <dbReference type="Pfam" id="PF08281"/>
    </source>
</evidence>
<dbReference type="SUPFAM" id="SSF88946">
    <property type="entry name" value="Sigma2 domain of RNA polymerase sigma factors"/>
    <property type="match status" value="1"/>
</dbReference>
<dbReference type="InterPro" id="IPR013249">
    <property type="entry name" value="RNA_pol_sigma70_r4_t2"/>
</dbReference>
<evidence type="ECO:0000256" key="6">
    <source>
        <dbReference type="RuleBase" id="RU000716"/>
    </source>
</evidence>
<dbReference type="InterPro" id="IPR013325">
    <property type="entry name" value="RNA_pol_sigma_r2"/>
</dbReference>
<evidence type="ECO:0000256" key="5">
    <source>
        <dbReference type="ARBA" id="ARBA00023163"/>
    </source>
</evidence>
<evidence type="ECO:0000313" key="9">
    <source>
        <dbReference type="EMBL" id="GGA84718.1"/>
    </source>
</evidence>
<dbReference type="InterPro" id="IPR007627">
    <property type="entry name" value="RNA_pol_sigma70_r2"/>
</dbReference>
<organism evidence="9 10">
    <name type="scientific">Arenimonas soli</name>
    <dbReference type="NCBI Taxonomy" id="2269504"/>
    <lineage>
        <taxon>Bacteria</taxon>
        <taxon>Pseudomonadati</taxon>
        <taxon>Pseudomonadota</taxon>
        <taxon>Gammaproteobacteria</taxon>
        <taxon>Lysobacterales</taxon>
        <taxon>Lysobacteraceae</taxon>
        <taxon>Arenimonas</taxon>
    </lineage>
</organism>
<dbReference type="RefSeq" id="WP_188664532.1">
    <property type="nucleotide sequence ID" value="NZ_BMKC01000003.1"/>
</dbReference>
<feature type="domain" description="RNA polymerase sigma factor 70 region 4 type 2" evidence="8">
    <location>
        <begin position="124"/>
        <end position="175"/>
    </location>
</feature>
<keyword evidence="5 6" id="KW-0804">Transcription</keyword>
<name>A0ABQ1HQC3_9GAMM</name>
<dbReference type="Gene3D" id="1.10.10.10">
    <property type="entry name" value="Winged helix-like DNA-binding domain superfamily/Winged helix DNA-binding domain"/>
    <property type="match status" value="1"/>
</dbReference>
<keyword evidence="10" id="KW-1185">Reference proteome</keyword>
<dbReference type="Proteomes" id="UP000623419">
    <property type="component" value="Unassembled WGS sequence"/>
</dbReference>
<dbReference type="InterPro" id="IPR039425">
    <property type="entry name" value="RNA_pol_sigma-70-like"/>
</dbReference>
<sequence length="190" mass="21240">MDDRDAQARIDAALVDSALRDDGARAFEQLVRRHQGLVRAQLRRLLGDDPALADDLAQETFVLAWRKLAQFRGESRFGTWLYRIAYACFLRHLRSHGGRTHQDMALDADDALGTDGPGPEWGLDLDAALRRLSINQRAALLYCVQLEFTHEEAAVVLDMPLGSVKTHVARGKAKLRLLLKDWAPGDQGND</sequence>
<evidence type="ECO:0000256" key="4">
    <source>
        <dbReference type="ARBA" id="ARBA00023125"/>
    </source>
</evidence>
<comment type="similarity">
    <text evidence="1 6">Belongs to the sigma-70 factor family. ECF subfamily.</text>
</comment>
<feature type="domain" description="RNA polymerase sigma-70 region 2" evidence="7">
    <location>
        <begin position="30"/>
        <end position="97"/>
    </location>
</feature>
<proteinExistence type="inferred from homology"/>
<keyword evidence="3 6" id="KW-0731">Sigma factor</keyword>
<accession>A0ABQ1HQC3</accession>
<dbReference type="Gene3D" id="1.10.1740.10">
    <property type="match status" value="1"/>
</dbReference>
<keyword evidence="2 6" id="KW-0805">Transcription regulation</keyword>
<dbReference type="PANTHER" id="PTHR43133:SF51">
    <property type="entry name" value="RNA POLYMERASE SIGMA FACTOR"/>
    <property type="match status" value="1"/>
</dbReference>
<comment type="caution">
    <text evidence="9">The sequence shown here is derived from an EMBL/GenBank/DDBJ whole genome shotgun (WGS) entry which is preliminary data.</text>
</comment>
<dbReference type="InterPro" id="IPR013324">
    <property type="entry name" value="RNA_pol_sigma_r3/r4-like"/>
</dbReference>
<evidence type="ECO:0000313" key="10">
    <source>
        <dbReference type="Proteomes" id="UP000623419"/>
    </source>
</evidence>
<evidence type="ECO:0000259" key="7">
    <source>
        <dbReference type="Pfam" id="PF04542"/>
    </source>
</evidence>